<comment type="caution">
    <text evidence="4">The sequence shown here is derived from an EMBL/GenBank/DDBJ whole genome shotgun (WGS) entry which is preliminary data.</text>
</comment>
<dbReference type="GO" id="GO:0008610">
    <property type="term" value="P:lipid biosynthetic process"/>
    <property type="evidence" value="ECO:0007669"/>
    <property type="project" value="UniProtKB-ARBA"/>
</dbReference>
<dbReference type="PANTHER" id="PTHR19353">
    <property type="entry name" value="FATTY ACID DESATURASE 2"/>
    <property type="match status" value="1"/>
</dbReference>
<accession>A0A1E2RXU6</accession>
<gene>
    <name evidence="4" type="ORF">A7A08_02269</name>
</gene>
<sequence length="330" mass="38685">MSTEVNYVDGIPRGDEAPRDRPDPQTEREALKLIKPHQGMVAWPTVALALAIAVSFGTVVTLGVMGIIPLWLGLLFNTFILYADQTPLHEACHGNIAGKDSRMVWVNHLVGYVCGTILLHEYKSFRHMHLAHHRETNNPDLDPDHWVDVKGFWNVLFRCLTIVPWYQHYFFKYIAFKPHIPGMRPLAIHIMVMHAIYYGAIIAFCYFGYWREVFMLWVFPHILASALIIYFFAYIPHQPHVAKQRYRDTNIFLFKGRLKEPILTWLYFFQNYHLIHHLFPRIPFYRYKEAFTDLRPVLEREKARIREFGDDYHPDAIGEIGDEPNAHNPG</sequence>
<dbReference type="GO" id="GO:0016020">
    <property type="term" value="C:membrane"/>
    <property type="evidence" value="ECO:0007669"/>
    <property type="project" value="TreeGrafter"/>
</dbReference>
<dbReference type="Proteomes" id="UP000095087">
    <property type="component" value="Unassembled WGS sequence"/>
</dbReference>
<dbReference type="InterPro" id="IPR005804">
    <property type="entry name" value="FA_desaturase_dom"/>
</dbReference>
<proteinExistence type="predicted"/>
<dbReference type="PANTHER" id="PTHR19353:SF19">
    <property type="entry name" value="DELTA(5) FATTY ACID DESATURASE C-RELATED"/>
    <property type="match status" value="1"/>
</dbReference>
<keyword evidence="2" id="KW-0472">Membrane</keyword>
<name>A0A1E2RXU6_9HYPH</name>
<evidence type="ECO:0000313" key="4">
    <source>
        <dbReference type="EMBL" id="ODA66972.1"/>
    </source>
</evidence>
<dbReference type="EMBL" id="MASI01000005">
    <property type="protein sequence ID" value="ODA66972.1"/>
    <property type="molecule type" value="Genomic_DNA"/>
</dbReference>
<keyword evidence="2" id="KW-1133">Transmembrane helix</keyword>
<dbReference type="RefSeq" id="WP_069095476.1">
    <property type="nucleotide sequence ID" value="NZ_MASI01000005.1"/>
</dbReference>
<keyword evidence="5" id="KW-1185">Reference proteome</keyword>
<evidence type="ECO:0000313" key="5">
    <source>
        <dbReference type="Proteomes" id="UP000095087"/>
    </source>
</evidence>
<reference evidence="4 5" key="1">
    <citation type="submission" date="2016-07" db="EMBL/GenBank/DDBJ databases">
        <title>Draft genome sequence of Methyloligella halotolerans C2T (VKM B-2706T=CCUG 61687T=DSM 25045T), a halotolerant polyhydroxybutyrate accumulating methylotroph.</title>
        <authorList>
            <person name="Vasilenko O.V."/>
            <person name="Doronina N.V."/>
            <person name="Poroshina M.N."/>
            <person name="Tarlachkov S.V."/>
            <person name="Trotsenko Y.A."/>
        </authorList>
    </citation>
    <scope>NUCLEOTIDE SEQUENCE [LARGE SCALE GENOMIC DNA]</scope>
    <source>
        <strain evidence="4 5">VKM B-2706</strain>
    </source>
</reference>
<dbReference type="InterPro" id="IPR012171">
    <property type="entry name" value="Fatty_acid_desaturase"/>
</dbReference>
<evidence type="ECO:0000256" key="2">
    <source>
        <dbReference type="SAM" id="Phobius"/>
    </source>
</evidence>
<keyword evidence="2" id="KW-0812">Transmembrane</keyword>
<dbReference type="Pfam" id="PF00487">
    <property type="entry name" value="FA_desaturase"/>
    <property type="match status" value="1"/>
</dbReference>
<protein>
    <submittedName>
        <fullName evidence="4">Fatty acid desaturase</fullName>
    </submittedName>
</protein>
<dbReference type="AlphaFoldDB" id="A0A1E2RXU6"/>
<feature type="transmembrane region" description="Helical" evidence="2">
    <location>
        <begin position="215"/>
        <end position="235"/>
    </location>
</feature>
<feature type="compositionally biased region" description="Basic and acidic residues" evidence="1">
    <location>
        <begin position="12"/>
        <end position="25"/>
    </location>
</feature>
<feature type="transmembrane region" description="Helical" evidence="2">
    <location>
        <begin position="186"/>
        <end position="209"/>
    </location>
</feature>
<evidence type="ECO:0000256" key="1">
    <source>
        <dbReference type="SAM" id="MobiDB-lite"/>
    </source>
</evidence>
<feature type="domain" description="Fatty acid desaturase" evidence="3">
    <location>
        <begin position="68"/>
        <end position="308"/>
    </location>
</feature>
<evidence type="ECO:0000259" key="3">
    <source>
        <dbReference type="Pfam" id="PF00487"/>
    </source>
</evidence>
<dbReference type="STRING" id="1177755.A7A08_02269"/>
<dbReference type="GO" id="GO:0016717">
    <property type="term" value="F:oxidoreductase activity, acting on paired donors, with oxidation of a pair of donors resulting in the reduction of molecular oxygen to two molecules of water"/>
    <property type="evidence" value="ECO:0007669"/>
    <property type="project" value="TreeGrafter"/>
</dbReference>
<organism evidence="4 5">
    <name type="scientific">Methyloligella halotolerans</name>
    <dbReference type="NCBI Taxonomy" id="1177755"/>
    <lineage>
        <taxon>Bacteria</taxon>
        <taxon>Pseudomonadati</taxon>
        <taxon>Pseudomonadota</taxon>
        <taxon>Alphaproteobacteria</taxon>
        <taxon>Hyphomicrobiales</taxon>
        <taxon>Hyphomicrobiaceae</taxon>
        <taxon>Methyloligella</taxon>
    </lineage>
</organism>
<feature type="transmembrane region" description="Helical" evidence="2">
    <location>
        <begin position="41"/>
        <end position="72"/>
    </location>
</feature>
<feature type="region of interest" description="Disordered" evidence="1">
    <location>
        <begin position="1"/>
        <end position="25"/>
    </location>
</feature>